<comment type="caution">
    <text evidence="14">The sequence shown here is derived from an EMBL/GenBank/DDBJ whole genome shotgun (WGS) entry which is preliminary data.</text>
</comment>
<evidence type="ECO:0000256" key="6">
    <source>
        <dbReference type="ARBA" id="ARBA00022679"/>
    </source>
</evidence>
<keyword evidence="7" id="KW-0319">Glycerol metabolism</keyword>
<comment type="catalytic activity">
    <reaction evidence="10">
        <text>an acyl-CoA + a 1,2-diacyl-sn-glycerol = a triacyl-sn-glycerol + CoA</text>
        <dbReference type="Rhea" id="RHEA:10868"/>
        <dbReference type="ChEBI" id="CHEBI:17815"/>
        <dbReference type="ChEBI" id="CHEBI:57287"/>
        <dbReference type="ChEBI" id="CHEBI:58342"/>
        <dbReference type="ChEBI" id="CHEBI:64615"/>
        <dbReference type="EC" id="2.3.1.20"/>
    </reaction>
</comment>
<evidence type="ECO:0000313" key="15">
    <source>
        <dbReference type="Proteomes" id="UP001606134"/>
    </source>
</evidence>
<evidence type="ECO:0000259" key="13">
    <source>
        <dbReference type="Pfam" id="PF06974"/>
    </source>
</evidence>
<dbReference type="PANTHER" id="PTHR31650:SF1">
    <property type="entry name" value="WAX ESTER SYNTHASE_DIACYLGLYCEROL ACYLTRANSFERASE 4-RELATED"/>
    <property type="match status" value="1"/>
</dbReference>
<comment type="pathway">
    <text evidence="1">Glycerolipid metabolism; triacylglycerol biosynthesis.</text>
</comment>
<dbReference type="Pfam" id="PF06974">
    <property type="entry name" value="WS_DGAT_C"/>
    <property type="match status" value="1"/>
</dbReference>
<gene>
    <name evidence="14" type="ORF">ACG04R_08095</name>
</gene>
<dbReference type="Pfam" id="PF03007">
    <property type="entry name" value="WS_DGAT_cat"/>
    <property type="match status" value="1"/>
</dbReference>
<name>A0ABW7H9N9_9BURK</name>
<evidence type="ECO:0000259" key="12">
    <source>
        <dbReference type="Pfam" id="PF03007"/>
    </source>
</evidence>
<dbReference type="RefSeq" id="WP_394407868.1">
    <property type="nucleotide sequence ID" value="NZ_JBIGIC010000003.1"/>
</dbReference>
<evidence type="ECO:0000256" key="4">
    <source>
        <dbReference type="ARBA" id="ARBA00013244"/>
    </source>
</evidence>
<comment type="pathway">
    <text evidence="2">Lipid metabolism.</text>
</comment>
<evidence type="ECO:0000256" key="7">
    <source>
        <dbReference type="ARBA" id="ARBA00022798"/>
    </source>
</evidence>
<dbReference type="InterPro" id="IPR014292">
    <property type="entry name" value="Acyl_transf_WS/DGAT"/>
</dbReference>
<feature type="compositionally biased region" description="Low complexity" evidence="11">
    <location>
        <begin position="528"/>
        <end position="537"/>
    </location>
</feature>
<organism evidence="14 15">
    <name type="scientific">Pelomonas candidula</name>
    <dbReference type="NCBI Taxonomy" id="3299025"/>
    <lineage>
        <taxon>Bacteria</taxon>
        <taxon>Pseudomonadati</taxon>
        <taxon>Pseudomonadota</taxon>
        <taxon>Betaproteobacteria</taxon>
        <taxon>Burkholderiales</taxon>
        <taxon>Sphaerotilaceae</taxon>
        <taxon>Roseateles</taxon>
    </lineage>
</organism>
<protein>
    <recommendedName>
        <fullName evidence="4">diacylglycerol O-acyltransferase</fullName>
        <ecNumber evidence="4">2.3.1.20</ecNumber>
    </recommendedName>
</protein>
<sequence length="546" mass="57809">MKQLAGLDASFLYLETPQMPMHVGALHLLELPPGYDGDFVEDLREHMRTRMPLLPALRRKLLAMPLGLSNPGWVDAEPDLDEHIVEIPLPEGSGMGELEAQVGALHPVLLDRTRPLWKFHVFTGIEPGPEGQPRVALYTQLHHAAVDGQAAVALAQVILDLSPEPRAIEATPARGKKRGQLGTVGMLRAAVSQQWKQTVKLARSLPSAAGILGNMAVGYAGGAAAGASIDKLRTLLAGVAAQTTALVRGKASVAGLGPAPRTRFNVSLSDTRSFAGVTLPLAELNRTRRRHGASLNDAVLFVIGGALRRYFTKHGPLPRKSLIAAVPVSTRAAGDTTSNNQATMTFMSLGTHLAKPAERLAHVMASSQAMKAQMAQLKSLMPTDFPSLGIPWLMQAGAMLYGRARVAEKLPVVANVVISNVPGPQVPLYLAGARMLTNYPTSIAVHGLALNVTVQTYNQSLDIGLMACGEALPQTAELAAYVEAAFMEFQALQVAEAEAKPEPAPAVKKKTPAKKAAANRAAAKKPVAKATPKPRASPARKRAAAG</sequence>
<evidence type="ECO:0000256" key="2">
    <source>
        <dbReference type="ARBA" id="ARBA00005189"/>
    </source>
</evidence>
<feature type="domain" description="O-acyltransferase WSD1 C-terminal" evidence="13">
    <location>
        <begin position="340"/>
        <end position="488"/>
    </location>
</feature>
<reference evidence="14 15" key="1">
    <citation type="submission" date="2024-08" db="EMBL/GenBank/DDBJ databases">
        <authorList>
            <person name="Lu H."/>
        </authorList>
    </citation>
    <scope>NUCLEOTIDE SEQUENCE [LARGE SCALE GENOMIC DNA]</scope>
    <source>
        <strain evidence="14 15">BYS78W</strain>
    </source>
</reference>
<accession>A0ABW7H9N9</accession>
<keyword evidence="6" id="KW-0808">Transferase</keyword>
<evidence type="ECO:0000256" key="3">
    <source>
        <dbReference type="ARBA" id="ARBA00009587"/>
    </source>
</evidence>
<dbReference type="InterPro" id="IPR004255">
    <property type="entry name" value="O-acyltransferase_WSD1_N"/>
</dbReference>
<evidence type="ECO:0000256" key="9">
    <source>
        <dbReference type="ARBA" id="ARBA00023315"/>
    </source>
</evidence>
<dbReference type="InterPro" id="IPR045034">
    <property type="entry name" value="O-acyltransferase_WSD1-like"/>
</dbReference>
<dbReference type="InterPro" id="IPR009721">
    <property type="entry name" value="O-acyltransferase_WSD1_C"/>
</dbReference>
<dbReference type="EMBL" id="JBIGIC010000003">
    <property type="protein sequence ID" value="MFG6486626.1"/>
    <property type="molecule type" value="Genomic_DNA"/>
</dbReference>
<dbReference type="NCBIfam" id="TIGR02946">
    <property type="entry name" value="acyl_WS_DGAT"/>
    <property type="match status" value="1"/>
</dbReference>
<dbReference type="EC" id="2.3.1.20" evidence="4"/>
<evidence type="ECO:0000256" key="10">
    <source>
        <dbReference type="ARBA" id="ARBA00048109"/>
    </source>
</evidence>
<proteinExistence type="inferred from homology"/>
<evidence type="ECO:0000313" key="14">
    <source>
        <dbReference type="EMBL" id="MFG6486626.1"/>
    </source>
</evidence>
<dbReference type="PANTHER" id="PTHR31650">
    <property type="entry name" value="O-ACYLTRANSFERASE (WSD1-LIKE) FAMILY PROTEIN"/>
    <property type="match status" value="1"/>
</dbReference>
<keyword evidence="9" id="KW-0012">Acyltransferase</keyword>
<evidence type="ECO:0000256" key="1">
    <source>
        <dbReference type="ARBA" id="ARBA00004771"/>
    </source>
</evidence>
<evidence type="ECO:0000256" key="11">
    <source>
        <dbReference type="SAM" id="MobiDB-lite"/>
    </source>
</evidence>
<keyword evidence="8" id="KW-0443">Lipid metabolism</keyword>
<keyword evidence="5" id="KW-0444">Lipid biosynthesis</keyword>
<evidence type="ECO:0000256" key="8">
    <source>
        <dbReference type="ARBA" id="ARBA00023098"/>
    </source>
</evidence>
<feature type="domain" description="O-acyltransferase WSD1-like N-terminal" evidence="12">
    <location>
        <begin position="4"/>
        <end position="299"/>
    </location>
</feature>
<dbReference type="Proteomes" id="UP001606134">
    <property type="component" value="Unassembled WGS sequence"/>
</dbReference>
<feature type="region of interest" description="Disordered" evidence="11">
    <location>
        <begin position="499"/>
        <end position="546"/>
    </location>
</feature>
<comment type="similarity">
    <text evidence="3">Belongs to the long-chain O-acyltransferase family.</text>
</comment>
<keyword evidence="15" id="KW-1185">Reference proteome</keyword>
<evidence type="ECO:0000256" key="5">
    <source>
        <dbReference type="ARBA" id="ARBA00022516"/>
    </source>
</evidence>